<proteinExistence type="predicted"/>
<dbReference type="Pfam" id="PF14376">
    <property type="entry name" value="Haem_bd"/>
    <property type="match status" value="1"/>
</dbReference>
<dbReference type="Proteomes" id="UP001600107">
    <property type="component" value="Unassembled WGS sequence"/>
</dbReference>
<sequence length="156" mass="18155">MKISIRRIFVVGFIILLLIQFYQPARNLDYGQVLPSHFVKTYTVPSNVETILRTSCYDCHSNNTEYPWYSYIQPARMFLDSHIKEGKENLNFSTFGNYSPRKQGNKLERIVKQIKSGEMPLSSYTLIHRNAILSTTQKEEIINWINKTKDSLSLGN</sequence>
<keyword evidence="3" id="KW-1185">Reference proteome</keyword>
<dbReference type="InterPro" id="IPR025992">
    <property type="entry name" value="Haem-bd"/>
</dbReference>
<dbReference type="EMBL" id="JBHZPY010000001">
    <property type="protein sequence ID" value="MFE3869955.1"/>
    <property type="molecule type" value="Genomic_DNA"/>
</dbReference>
<protein>
    <submittedName>
        <fullName evidence="2">Heme-binding domain-containing protein</fullName>
    </submittedName>
</protein>
<reference evidence="2 3" key="1">
    <citation type="submission" date="2024-06" db="EMBL/GenBank/DDBJ databases">
        <title>Flavobacterium spp. isolated from glacier.</title>
        <authorList>
            <person name="Han D."/>
        </authorList>
    </citation>
    <scope>NUCLEOTIDE SEQUENCE [LARGE SCALE GENOMIC DNA]</scope>
    <source>
        <strain evidence="2 3">ZS1P70</strain>
    </source>
</reference>
<accession>A0ABW6I2C9</accession>
<comment type="caution">
    <text evidence="2">The sequence shown here is derived from an EMBL/GenBank/DDBJ whole genome shotgun (WGS) entry which is preliminary data.</text>
</comment>
<evidence type="ECO:0000313" key="2">
    <source>
        <dbReference type="EMBL" id="MFE3869955.1"/>
    </source>
</evidence>
<dbReference type="RefSeq" id="WP_379849340.1">
    <property type="nucleotide sequence ID" value="NZ_JBHZPY010000001.1"/>
</dbReference>
<organism evidence="2 3">
    <name type="scientific">Flavobacterium zhoui</name>
    <dbReference type="NCBI Taxonomy" id="3230414"/>
    <lineage>
        <taxon>Bacteria</taxon>
        <taxon>Pseudomonadati</taxon>
        <taxon>Bacteroidota</taxon>
        <taxon>Flavobacteriia</taxon>
        <taxon>Flavobacteriales</taxon>
        <taxon>Flavobacteriaceae</taxon>
        <taxon>Flavobacterium</taxon>
    </lineage>
</organism>
<feature type="domain" description="Haem-binding" evidence="1">
    <location>
        <begin position="13"/>
        <end position="149"/>
    </location>
</feature>
<dbReference type="SMART" id="SM01235">
    <property type="entry name" value="Haem_bd"/>
    <property type="match status" value="1"/>
</dbReference>
<evidence type="ECO:0000313" key="3">
    <source>
        <dbReference type="Proteomes" id="UP001600107"/>
    </source>
</evidence>
<gene>
    <name evidence="2" type="ORF">ACFX5F_01800</name>
</gene>
<evidence type="ECO:0000259" key="1">
    <source>
        <dbReference type="SMART" id="SM01235"/>
    </source>
</evidence>
<name>A0ABW6I2C9_9FLAO</name>